<evidence type="ECO:0000313" key="3">
    <source>
        <dbReference type="Proteomes" id="UP000030656"/>
    </source>
</evidence>
<accession>A0A024VU38</accession>
<keyword evidence="1" id="KW-0472">Membrane</keyword>
<gene>
    <name evidence="2" type="ORF">PFFCH_00614</name>
</gene>
<sequence>MFITTFVQIMFISSIFSIIILSGFVIVYFFKKFLNIKYNHCGHEIFSFVFLLFFYIKNPYLSVYQYNDRSLHPYHGTEIRIYIHILFFIFYIINNEKFYEIKLLVAIIIYFIIFLRNTIDKIYYASKTINIEIILETNNIQL</sequence>
<dbReference type="Proteomes" id="UP000030656">
    <property type="component" value="Unassembled WGS sequence"/>
</dbReference>
<feature type="transmembrane region" description="Helical" evidence="1">
    <location>
        <begin position="41"/>
        <end position="57"/>
    </location>
</feature>
<proteinExistence type="predicted"/>
<reference evidence="2 3" key="1">
    <citation type="submission" date="2013-02" db="EMBL/GenBank/DDBJ databases">
        <title>The Genome Annotation of Plasmodium falciparum FCH/4.</title>
        <authorList>
            <consortium name="The Broad Institute Genome Sequencing Platform"/>
            <consortium name="The Broad Institute Genome Sequencing Center for Infectious Disease"/>
            <person name="Neafsey D."/>
            <person name="Hoffman S."/>
            <person name="Volkman S."/>
            <person name="Rosenthal P."/>
            <person name="Walker B."/>
            <person name="Young S.K."/>
            <person name="Zeng Q."/>
            <person name="Gargeya S."/>
            <person name="Fitzgerald M."/>
            <person name="Haas B."/>
            <person name="Abouelleil A."/>
            <person name="Allen A.W."/>
            <person name="Alvarado L."/>
            <person name="Arachchi H.M."/>
            <person name="Berlin A.M."/>
            <person name="Chapman S.B."/>
            <person name="Gainer-Dewar J."/>
            <person name="Goldberg J."/>
            <person name="Griggs A."/>
            <person name="Gujja S."/>
            <person name="Hansen M."/>
            <person name="Howarth C."/>
            <person name="Imamovic A."/>
            <person name="Ireland A."/>
            <person name="Larimer J."/>
            <person name="McCowan C."/>
            <person name="Murphy C."/>
            <person name="Pearson M."/>
            <person name="Poon T.W."/>
            <person name="Priest M."/>
            <person name="Roberts A."/>
            <person name="Saif S."/>
            <person name="Shea T."/>
            <person name="Sisk P."/>
            <person name="Sykes S."/>
            <person name="Wortman J."/>
            <person name="Nusbaum C."/>
            <person name="Birren B."/>
        </authorList>
    </citation>
    <scope>NUCLEOTIDE SEQUENCE [LARGE SCALE GENOMIC DNA]</scope>
    <source>
        <strain evidence="2 3">FCH/4</strain>
    </source>
</reference>
<evidence type="ECO:0000256" key="1">
    <source>
        <dbReference type="SAM" id="Phobius"/>
    </source>
</evidence>
<feature type="transmembrane region" description="Helical" evidence="1">
    <location>
        <begin position="101"/>
        <end position="119"/>
    </location>
</feature>
<protein>
    <submittedName>
        <fullName evidence="2">Uncharacterized protein</fullName>
    </submittedName>
</protein>
<organism evidence="2 3">
    <name type="scientific">Plasmodium falciparum FCH/4</name>
    <dbReference type="NCBI Taxonomy" id="1036724"/>
    <lineage>
        <taxon>Eukaryota</taxon>
        <taxon>Sar</taxon>
        <taxon>Alveolata</taxon>
        <taxon>Apicomplexa</taxon>
        <taxon>Aconoidasida</taxon>
        <taxon>Haemosporida</taxon>
        <taxon>Plasmodiidae</taxon>
        <taxon>Plasmodium</taxon>
        <taxon>Plasmodium (Laverania)</taxon>
    </lineage>
</organism>
<name>A0A024VU38_PLAFA</name>
<keyword evidence="1" id="KW-0812">Transmembrane</keyword>
<dbReference type="AlphaFoldDB" id="A0A024VU38"/>
<keyword evidence="1" id="KW-1133">Transmembrane helix</keyword>
<dbReference type="EMBL" id="KI927821">
    <property type="protein sequence ID" value="ETW31962.1"/>
    <property type="molecule type" value="Genomic_DNA"/>
</dbReference>
<evidence type="ECO:0000313" key="2">
    <source>
        <dbReference type="EMBL" id="ETW31962.1"/>
    </source>
</evidence>
<feature type="transmembrane region" description="Helical" evidence="1">
    <location>
        <begin position="6"/>
        <end position="29"/>
    </location>
</feature>
<feature type="transmembrane region" description="Helical" evidence="1">
    <location>
        <begin position="77"/>
        <end position="94"/>
    </location>
</feature>
<reference evidence="2 3" key="2">
    <citation type="submission" date="2013-02" db="EMBL/GenBank/DDBJ databases">
        <title>The Genome Sequence of Plasmodium falciparum FCH/4.</title>
        <authorList>
            <consortium name="The Broad Institute Genome Sequencing Platform"/>
            <consortium name="The Broad Institute Genome Sequencing Center for Infectious Disease"/>
            <person name="Neafsey D."/>
            <person name="Cheeseman I."/>
            <person name="Volkman S."/>
            <person name="Adams J."/>
            <person name="Walker B."/>
            <person name="Young S.K."/>
            <person name="Zeng Q."/>
            <person name="Gargeya S."/>
            <person name="Fitzgerald M."/>
            <person name="Haas B."/>
            <person name="Abouelleil A."/>
            <person name="Alvarado L."/>
            <person name="Arachchi H.M."/>
            <person name="Berlin A.M."/>
            <person name="Chapman S.B."/>
            <person name="Dewar J."/>
            <person name="Goldberg J."/>
            <person name="Griggs A."/>
            <person name="Gujja S."/>
            <person name="Hansen M."/>
            <person name="Howarth C."/>
            <person name="Imamovic A."/>
            <person name="Larimer J."/>
            <person name="McCowan C."/>
            <person name="Murphy C."/>
            <person name="Neiman D."/>
            <person name="Pearson M."/>
            <person name="Priest M."/>
            <person name="Roberts A."/>
            <person name="Saif S."/>
            <person name="Shea T."/>
            <person name="Sisk P."/>
            <person name="Sykes S."/>
            <person name="Wortman J."/>
            <person name="Nusbaum C."/>
            <person name="Birren B."/>
        </authorList>
    </citation>
    <scope>NUCLEOTIDE SEQUENCE [LARGE SCALE GENOMIC DNA]</scope>
    <source>
        <strain evidence="2 3">FCH/4</strain>
    </source>
</reference>